<dbReference type="SUPFAM" id="SSF56059">
    <property type="entry name" value="Glutathione synthetase ATP-binding domain-like"/>
    <property type="match status" value="1"/>
</dbReference>
<protein>
    <submittedName>
        <fullName evidence="3">ATP-grasp enzyme</fullName>
    </submittedName>
</protein>
<accession>A0A178M1M0</accession>
<dbReference type="Gene3D" id="3.40.50.20">
    <property type="match status" value="1"/>
</dbReference>
<keyword evidence="1" id="KW-0067">ATP-binding</keyword>
<dbReference type="STRING" id="912594.AWC12_04170"/>
<feature type="domain" description="ATP-grasp" evidence="2">
    <location>
        <begin position="174"/>
        <end position="358"/>
    </location>
</feature>
<evidence type="ECO:0000313" key="3">
    <source>
        <dbReference type="EMBL" id="OAN41591.1"/>
    </source>
</evidence>
<evidence type="ECO:0000259" key="2">
    <source>
        <dbReference type="PROSITE" id="PS50975"/>
    </source>
</evidence>
<evidence type="ECO:0000256" key="1">
    <source>
        <dbReference type="PROSITE-ProRule" id="PRU00409"/>
    </source>
</evidence>
<reference evidence="3 4" key="1">
    <citation type="submission" date="2016-04" db="EMBL/GenBank/DDBJ databases">
        <title>Draft Genome Sequences of Staphylococcus capitis Strain H36, S. capitis Strain H65, S. cohnii Strain H62, S. hominis Strain H69, Mycobacterium iranicum Strain H39, Plantibacter sp. Strain H53, Pseudomonas oryzihabitans Strain H72, and Microbacterium sp. Strain H83, isolated from residential settings.</title>
        <authorList>
            <person name="Lymperopoulou D."/>
            <person name="Adams R.I."/>
            <person name="Lindow S."/>
            <person name="Coil D.A."/>
            <person name="Jospin G."/>
            <person name="Eisen J.A."/>
        </authorList>
    </citation>
    <scope>NUCLEOTIDE SEQUENCE [LARGE SCALE GENOMIC DNA]</scope>
    <source>
        <strain evidence="3 4">H39</strain>
    </source>
</reference>
<evidence type="ECO:0000313" key="4">
    <source>
        <dbReference type="Proteomes" id="UP000078396"/>
    </source>
</evidence>
<organism evidence="3 4">
    <name type="scientific">Mycolicibacterium iranicum</name>
    <name type="common">Mycobacterium iranicum</name>
    <dbReference type="NCBI Taxonomy" id="912594"/>
    <lineage>
        <taxon>Bacteria</taxon>
        <taxon>Bacillati</taxon>
        <taxon>Actinomycetota</taxon>
        <taxon>Actinomycetes</taxon>
        <taxon>Mycobacteriales</taxon>
        <taxon>Mycobacteriaceae</taxon>
        <taxon>Mycolicibacterium</taxon>
    </lineage>
</organism>
<name>A0A178M1M0_MYCIR</name>
<dbReference type="Gene3D" id="3.30.470.20">
    <property type="entry name" value="ATP-grasp fold, B domain"/>
    <property type="match status" value="1"/>
</dbReference>
<keyword evidence="1" id="KW-0547">Nucleotide-binding</keyword>
<dbReference type="Proteomes" id="UP000078396">
    <property type="component" value="Unassembled WGS sequence"/>
</dbReference>
<dbReference type="InterPro" id="IPR011761">
    <property type="entry name" value="ATP-grasp"/>
</dbReference>
<gene>
    <name evidence="3" type="ORF">A4X20_12735</name>
</gene>
<sequence>MPRAAATAAGSANSGRTVLALAGLFATLPVDAAVVAVALARGAMSPRPRGADGDTKTVLITGGKMTKALQLARSFHAAGHRVVLVESAKYRFTGHRFSRAVDAFHIVPEPTHPGYGRALADIVHREGVDVFLPVSSPAASVYDAEVGDLLRGFCDVVHADADTVRSLDDKAQFSALARSLGLAVPDWRRITDPEQIEHFEFPAGRSYILKRIAYNPVGRMDLTRLSADTPRRNTEFARSLNISEDDPWILQEFVEGREYCTHSTVRDGTVQVYGCCVSSAFQVNYAHVDHPEIRSWIQRFVAALRLTGQVSFDFIEAADGGVYAIECNPRTHSAITMFYDDPRVAQAYLDDGHPTVVPRPDARATHWIYHELWRLLTEPRRWKRLRGIISGKDAIFDPKDPLPYLLVHHLQIPSLLVHNLRSRRGWSRIDFNIGKLVEPGGD</sequence>
<dbReference type="EMBL" id="LWCS01000003">
    <property type="protein sequence ID" value="OAN41591.1"/>
    <property type="molecule type" value="Genomic_DNA"/>
</dbReference>
<dbReference type="NCBIfam" id="NF005315">
    <property type="entry name" value="PRK06849.1"/>
    <property type="match status" value="1"/>
</dbReference>
<dbReference type="GO" id="GO:0005524">
    <property type="term" value="F:ATP binding"/>
    <property type="evidence" value="ECO:0007669"/>
    <property type="project" value="UniProtKB-UniRule"/>
</dbReference>
<dbReference type="AlphaFoldDB" id="A0A178M1M0"/>
<proteinExistence type="predicted"/>
<dbReference type="PROSITE" id="PS50975">
    <property type="entry name" value="ATP_GRASP"/>
    <property type="match status" value="1"/>
</dbReference>
<dbReference type="GO" id="GO:0046872">
    <property type="term" value="F:metal ion binding"/>
    <property type="evidence" value="ECO:0007669"/>
    <property type="project" value="InterPro"/>
</dbReference>
<comment type="caution">
    <text evidence="3">The sequence shown here is derived from an EMBL/GenBank/DDBJ whole genome shotgun (WGS) entry which is preliminary data.</text>
</comment>